<gene>
    <name evidence="10" type="primary">phnX_2</name>
    <name evidence="10" type="ORF">ETAA8_30050</name>
</gene>
<dbReference type="Proteomes" id="UP000315017">
    <property type="component" value="Chromosome"/>
</dbReference>
<dbReference type="FunFam" id="1.10.150.240:FF:000006">
    <property type="entry name" value="Phosphonoacetaldehyde hydrolase"/>
    <property type="match status" value="1"/>
</dbReference>
<dbReference type="AlphaFoldDB" id="A0A517YCF4"/>
<dbReference type="SFLD" id="SFLDS00003">
    <property type="entry name" value="Haloacid_Dehalogenase"/>
    <property type="match status" value="1"/>
</dbReference>
<dbReference type="GO" id="GO:0046872">
    <property type="term" value="F:metal ion binding"/>
    <property type="evidence" value="ECO:0007669"/>
    <property type="project" value="UniProtKB-KW"/>
</dbReference>
<dbReference type="HAMAP" id="MF_01375">
    <property type="entry name" value="PhnX"/>
    <property type="match status" value="1"/>
</dbReference>
<dbReference type="EC" id="3.11.1.1" evidence="9"/>
<evidence type="ECO:0000256" key="9">
    <source>
        <dbReference type="ARBA" id="ARBA00066472"/>
    </source>
</evidence>
<dbReference type="InterPro" id="IPR050155">
    <property type="entry name" value="HAD-like_hydrolase_sf"/>
</dbReference>
<keyword evidence="6" id="KW-0704">Schiff base</keyword>
<evidence type="ECO:0000313" key="11">
    <source>
        <dbReference type="Proteomes" id="UP000315017"/>
    </source>
</evidence>
<keyword evidence="5" id="KW-0460">Magnesium</keyword>
<organism evidence="10 11">
    <name type="scientific">Anatilimnocola aggregata</name>
    <dbReference type="NCBI Taxonomy" id="2528021"/>
    <lineage>
        <taxon>Bacteria</taxon>
        <taxon>Pseudomonadati</taxon>
        <taxon>Planctomycetota</taxon>
        <taxon>Planctomycetia</taxon>
        <taxon>Pirellulales</taxon>
        <taxon>Pirellulaceae</taxon>
        <taxon>Anatilimnocola</taxon>
    </lineage>
</organism>
<dbReference type="InterPro" id="IPR006439">
    <property type="entry name" value="HAD-SF_hydro_IA"/>
</dbReference>
<dbReference type="SUPFAM" id="SSF56784">
    <property type="entry name" value="HAD-like"/>
    <property type="match status" value="1"/>
</dbReference>
<comment type="function">
    <text evidence="8">Involved in phosphonate degradation.</text>
</comment>
<evidence type="ECO:0000256" key="8">
    <source>
        <dbReference type="ARBA" id="ARBA00056573"/>
    </source>
</evidence>
<dbReference type="NCBIfam" id="TIGR01422">
    <property type="entry name" value="phosphonatase"/>
    <property type="match status" value="1"/>
</dbReference>
<dbReference type="GO" id="GO:0050194">
    <property type="term" value="F:phosphonoacetaldehyde hydrolase activity"/>
    <property type="evidence" value="ECO:0007669"/>
    <property type="project" value="UniProtKB-EC"/>
</dbReference>
<dbReference type="KEGG" id="aagg:ETAA8_30050"/>
<dbReference type="OrthoDB" id="5504491at2"/>
<dbReference type="SFLD" id="SFLDG01135">
    <property type="entry name" value="C1.5.6:_HAD__Beta-PGM__Phospha"/>
    <property type="match status" value="1"/>
</dbReference>
<keyword evidence="3" id="KW-0479">Metal-binding</keyword>
<evidence type="ECO:0000256" key="2">
    <source>
        <dbReference type="ARBA" id="ARBA00011738"/>
    </source>
</evidence>
<dbReference type="Pfam" id="PF00702">
    <property type="entry name" value="Hydrolase"/>
    <property type="match status" value="1"/>
</dbReference>
<sequence>MKSPLQAVILDWAGTTVDYGSRAPTEVFLEIFRRRGVEITVAEARGPMGMAKRAHISTVISLPRVAQLWQSVHGRPPVDSDVQAMYEEFLPLQQETLARGSDLIPGTLEAIAECRRLGLKIGSTTGYTRALMEVVAPLAAQSGYKPDCIICSDDVSAGRPAPWMNFHAAERLNVFPMDAVVVVDDTPVGILAGRNAGCITVGVSQSGNALGLSLAEAESLPPAELQARLQAIEREFTELGAHYVLRSVAELPALLRRLIDGL</sequence>
<dbReference type="InterPro" id="IPR006323">
    <property type="entry name" value="Phosphonoacetald_hydro"/>
</dbReference>
<dbReference type="GO" id="GO:0008967">
    <property type="term" value="F:phosphoglycolate phosphatase activity"/>
    <property type="evidence" value="ECO:0007669"/>
    <property type="project" value="TreeGrafter"/>
</dbReference>
<evidence type="ECO:0000256" key="5">
    <source>
        <dbReference type="ARBA" id="ARBA00022842"/>
    </source>
</evidence>
<dbReference type="EMBL" id="CP036274">
    <property type="protein sequence ID" value="QDU27914.1"/>
    <property type="molecule type" value="Genomic_DNA"/>
</dbReference>
<accession>A0A517YCF4</accession>
<dbReference type="Gene3D" id="1.10.150.240">
    <property type="entry name" value="Putative phosphatase, domain 2"/>
    <property type="match status" value="1"/>
</dbReference>
<evidence type="ECO:0000256" key="1">
    <source>
        <dbReference type="ARBA" id="ARBA00001946"/>
    </source>
</evidence>
<comment type="catalytic activity">
    <reaction evidence="7">
        <text>phosphonoacetaldehyde + H2O = acetaldehyde + phosphate + H(+)</text>
        <dbReference type="Rhea" id="RHEA:18905"/>
        <dbReference type="ChEBI" id="CHEBI:15343"/>
        <dbReference type="ChEBI" id="CHEBI:15377"/>
        <dbReference type="ChEBI" id="CHEBI:15378"/>
        <dbReference type="ChEBI" id="CHEBI:43474"/>
        <dbReference type="ChEBI" id="CHEBI:58383"/>
        <dbReference type="EC" id="3.11.1.1"/>
    </reaction>
</comment>
<keyword evidence="11" id="KW-1185">Reference proteome</keyword>
<evidence type="ECO:0000256" key="4">
    <source>
        <dbReference type="ARBA" id="ARBA00022801"/>
    </source>
</evidence>
<dbReference type="Gene3D" id="3.40.50.1000">
    <property type="entry name" value="HAD superfamily/HAD-like"/>
    <property type="match status" value="1"/>
</dbReference>
<dbReference type="NCBIfam" id="TIGR01509">
    <property type="entry name" value="HAD-SF-IA-v3"/>
    <property type="match status" value="1"/>
</dbReference>
<evidence type="ECO:0000256" key="6">
    <source>
        <dbReference type="ARBA" id="ARBA00023270"/>
    </source>
</evidence>
<dbReference type="InterPro" id="IPR023198">
    <property type="entry name" value="PGP-like_dom2"/>
</dbReference>
<dbReference type="GO" id="GO:0005829">
    <property type="term" value="C:cytosol"/>
    <property type="evidence" value="ECO:0007669"/>
    <property type="project" value="TreeGrafter"/>
</dbReference>
<comment type="cofactor">
    <cofactor evidence="1">
        <name>Mg(2+)</name>
        <dbReference type="ChEBI" id="CHEBI:18420"/>
    </cofactor>
</comment>
<dbReference type="GO" id="GO:0006281">
    <property type="term" value="P:DNA repair"/>
    <property type="evidence" value="ECO:0007669"/>
    <property type="project" value="TreeGrafter"/>
</dbReference>
<dbReference type="PANTHER" id="PTHR43434">
    <property type="entry name" value="PHOSPHOGLYCOLATE PHOSPHATASE"/>
    <property type="match status" value="1"/>
</dbReference>
<dbReference type="InterPro" id="IPR036412">
    <property type="entry name" value="HAD-like_sf"/>
</dbReference>
<keyword evidence="4 10" id="KW-0378">Hydrolase</keyword>
<evidence type="ECO:0000313" key="10">
    <source>
        <dbReference type="EMBL" id="QDU27914.1"/>
    </source>
</evidence>
<comment type="subunit">
    <text evidence="2">Homodimer.</text>
</comment>
<evidence type="ECO:0000256" key="7">
    <source>
        <dbReference type="ARBA" id="ARBA00052005"/>
    </source>
</evidence>
<proteinExistence type="inferred from homology"/>
<reference evidence="10 11" key="1">
    <citation type="submission" date="2019-02" db="EMBL/GenBank/DDBJ databases">
        <title>Deep-cultivation of Planctomycetes and their phenomic and genomic characterization uncovers novel biology.</title>
        <authorList>
            <person name="Wiegand S."/>
            <person name="Jogler M."/>
            <person name="Boedeker C."/>
            <person name="Pinto D."/>
            <person name="Vollmers J."/>
            <person name="Rivas-Marin E."/>
            <person name="Kohn T."/>
            <person name="Peeters S.H."/>
            <person name="Heuer A."/>
            <person name="Rast P."/>
            <person name="Oberbeckmann S."/>
            <person name="Bunk B."/>
            <person name="Jeske O."/>
            <person name="Meyerdierks A."/>
            <person name="Storesund J.E."/>
            <person name="Kallscheuer N."/>
            <person name="Luecker S."/>
            <person name="Lage O.M."/>
            <person name="Pohl T."/>
            <person name="Merkel B.J."/>
            <person name="Hornburger P."/>
            <person name="Mueller R.-W."/>
            <person name="Bruemmer F."/>
            <person name="Labrenz M."/>
            <person name="Spormann A.M."/>
            <person name="Op den Camp H."/>
            <person name="Overmann J."/>
            <person name="Amann R."/>
            <person name="Jetten M.S.M."/>
            <person name="Mascher T."/>
            <person name="Medema M.H."/>
            <person name="Devos D.P."/>
            <person name="Kaster A.-K."/>
            <person name="Ovreas L."/>
            <person name="Rohde M."/>
            <person name="Galperin M.Y."/>
            <person name="Jogler C."/>
        </authorList>
    </citation>
    <scope>NUCLEOTIDE SEQUENCE [LARGE SCALE GENOMIC DNA]</scope>
    <source>
        <strain evidence="10 11">ETA_A8</strain>
    </source>
</reference>
<dbReference type="RefSeq" id="WP_145089314.1">
    <property type="nucleotide sequence ID" value="NZ_CP036274.1"/>
</dbReference>
<dbReference type="InterPro" id="IPR023214">
    <property type="entry name" value="HAD_sf"/>
</dbReference>
<dbReference type="SFLD" id="SFLDG01129">
    <property type="entry name" value="C1.5:_HAD__Beta-PGM__Phosphata"/>
    <property type="match status" value="1"/>
</dbReference>
<evidence type="ECO:0000256" key="3">
    <source>
        <dbReference type="ARBA" id="ARBA00022723"/>
    </source>
</evidence>
<dbReference type="GO" id="GO:0019700">
    <property type="term" value="P:organic phosphonate catabolic process"/>
    <property type="evidence" value="ECO:0007669"/>
    <property type="project" value="InterPro"/>
</dbReference>
<protein>
    <recommendedName>
        <fullName evidence="9">phosphonoacetaldehyde hydrolase</fullName>
        <ecNumber evidence="9">3.11.1.1</ecNumber>
    </recommendedName>
</protein>
<name>A0A517YCF4_9BACT</name>
<dbReference type="PANTHER" id="PTHR43434:SF19">
    <property type="entry name" value="PHOSPHONOACETALDEHYDE HYDROLASE"/>
    <property type="match status" value="1"/>
</dbReference>